<evidence type="ECO:0000313" key="5">
    <source>
        <dbReference type="Proteomes" id="UP000242498"/>
    </source>
</evidence>
<organism evidence="4 5">
    <name type="scientific">Nitrosomonas ureae</name>
    <dbReference type="NCBI Taxonomy" id="44577"/>
    <lineage>
        <taxon>Bacteria</taxon>
        <taxon>Pseudomonadati</taxon>
        <taxon>Pseudomonadota</taxon>
        <taxon>Betaproteobacteria</taxon>
        <taxon>Nitrosomonadales</taxon>
        <taxon>Nitrosomonadaceae</taxon>
        <taxon>Nitrosomonas</taxon>
    </lineage>
</organism>
<keyword evidence="2" id="KW-1133">Transmembrane helix</keyword>
<protein>
    <submittedName>
        <fullName evidence="4">Pilus assembly protein FimV</fullName>
    </submittedName>
</protein>
<name>A0A285BXI1_9PROT</name>
<feature type="compositionally biased region" description="Polar residues" evidence="1">
    <location>
        <begin position="681"/>
        <end position="690"/>
    </location>
</feature>
<reference evidence="4 5" key="1">
    <citation type="submission" date="2017-08" db="EMBL/GenBank/DDBJ databases">
        <authorList>
            <person name="de Groot N.N."/>
        </authorList>
    </citation>
    <scope>NUCLEOTIDE SEQUENCE [LARGE SCALE GENOMIC DNA]</scope>
    <source>
        <strain evidence="4 5">Nm15</strain>
    </source>
</reference>
<feature type="region of interest" description="Disordered" evidence="1">
    <location>
        <begin position="605"/>
        <end position="660"/>
    </location>
</feature>
<dbReference type="EMBL" id="LT907782">
    <property type="protein sequence ID" value="SNX59795.1"/>
    <property type="molecule type" value="Genomic_DNA"/>
</dbReference>
<dbReference type="InterPro" id="IPR036779">
    <property type="entry name" value="LysM_dom_sf"/>
</dbReference>
<keyword evidence="2" id="KW-0812">Transmembrane</keyword>
<feature type="transmembrane region" description="Helical" evidence="2">
    <location>
        <begin position="472"/>
        <end position="491"/>
    </location>
</feature>
<dbReference type="InterPro" id="IPR057840">
    <property type="entry name" value="FimV_N"/>
</dbReference>
<feature type="compositionally biased region" description="Basic and acidic residues" evidence="1">
    <location>
        <begin position="648"/>
        <end position="660"/>
    </location>
</feature>
<evidence type="ECO:0000256" key="1">
    <source>
        <dbReference type="SAM" id="MobiDB-lite"/>
    </source>
</evidence>
<feature type="compositionally biased region" description="Acidic residues" evidence="1">
    <location>
        <begin position="638"/>
        <end position="647"/>
    </location>
</feature>
<evidence type="ECO:0000256" key="2">
    <source>
        <dbReference type="SAM" id="Phobius"/>
    </source>
</evidence>
<gene>
    <name evidence="4" type="ORF">SAMN06296273_1228</name>
</gene>
<feature type="domain" description="LysM" evidence="3">
    <location>
        <begin position="204"/>
        <end position="259"/>
    </location>
</feature>
<sequence length="845" mass="93424">MLQYWPFDIYFQKTREGTSVYKTSFKVSLFVIILMLPWAVAQAAGLGRLTLNSALGQPFSAEIDIVSTGNDELSSLKASVATREAFTQAGINYESILSAFKVSIETRANGNPYIKLTSLQAVNDPFLMLLMELNWSSGRILREYTVLLDPVESPAQNQIAPNTNPPPLVGASEYDTERSPRIENNNPIANSASSTDTSNRSSNTYGPVNRGDTLSSIAIQVLPAGVDLNQMLVALYRANREAFIANNMNLLKTGAILKVPEKNEITAIDSSTARAEIKTQIADWRNYRGRLATINQEAPAPHAISQSDQGQITSIDKKSTSIPGAPKEVLKLSSGAQLLDQDGQIAESSLIDRLRMMEEDAIARNLALKEANERVAMLEKSVENLKQLLELKDSVLAQAQIKAESIPTTINKPELHFPPDGVSVTENVELDSTSIPEEVPVIQPAAEAPVINAPSMADEEANRSLLAQAYDYIEYIGAALILLLLLILLILKRRRNRSQDDEEIDDTEENFSSTMRSRIASMAAAKAAPVTEEDRSPSENMDHDQSFHHVDSYSQAEESEKFDKEVDLSYEDSAEHTLQSDFDAESTTESQINDETILEHSQAIHGNLQEDSEEGFSRPIASAEDKNSAELANQIDFDLSDEADEIATEGKRESKNTKQIKEAENVSDYAVEIDLDEPEQSLDTIGSSNKVAEKNEDDFEFSHSEIDLTDNQNPNEIEIPVLSEESSRNSEEPSLMDDNSLEFERSPGAERSEEGSNFSSIPPEIDLAAINLDLEDANVGDNKDKKEELNAPSEAWQEVETKLDLAKAYQEMDDKEGAKEMLEEVIRDGDTKQKKAARKILKDLR</sequence>
<dbReference type="Gene3D" id="3.10.350.10">
    <property type="entry name" value="LysM domain"/>
    <property type="match status" value="1"/>
</dbReference>
<feature type="region of interest" description="Disordered" evidence="1">
    <location>
        <begin position="522"/>
        <end position="568"/>
    </location>
</feature>
<dbReference type="InterPro" id="IPR018392">
    <property type="entry name" value="LysM"/>
</dbReference>
<proteinExistence type="predicted"/>
<evidence type="ECO:0000313" key="4">
    <source>
        <dbReference type="EMBL" id="SNX59795.1"/>
    </source>
</evidence>
<feature type="region of interest" description="Disordered" evidence="1">
    <location>
        <begin position="676"/>
        <end position="764"/>
    </location>
</feature>
<dbReference type="CDD" id="cd00118">
    <property type="entry name" value="LysM"/>
    <property type="match status" value="1"/>
</dbReference>
<feature type="compositionally biased region" description="Basic and acidic residues" evidence="1">
    <location>
        <begin position="558"/>
        <end position="567"/>
    </location>
</feature>
<dbReference type="InterPro" id="IPR038440">
    <property type="entry name" value="FimV_C_sf"/>
</dbReference>
<evidence type="ECO:0000259" key="3">
    <source>
        <dbReference type="PROSITE" id="PS51782"/>
    </source>
</evidence>
<feature type="compositionally biased region" description="Polar residues" evidence="1">
    <location>
        <begin position="304"/>
        <end position="314"/>
    </location>
</feature>
<dbReference type="Pfam" id="PF25800">
    <property type="entry name" value="FimV_N"/>
    <property type="match status" value="1"/>
</dbReference>
<keyword evidence="2" id="KW-0472">Membrane</keyword>
<feature type="region of interest" description="Disordered" evidence="1">
    <location>
        <begin position="155"/>
        <end position="208"/>
    </location>
</feature>
<dbReference type="PROSITE" id="PS51782">
    <property type="entry name" value="LYSM"/>
    <property type="match status" value="1"/>
</dbReference>
<dbReference type="InterPro" id="IPR020012">
    <property type="entry name" value="LysM_FimV"/>
</dbReference>
<dbReference type="InterPro" id="IPR020011">
    <property type="entry name" value="FimV_C"/>
</dbReference>
<dbReference type="NCBIfam" id="TIGR03504">
    <property type="entry name" value="FimV_Cterm"/>
    <property type="match status" value="1"/>
</dbReference>
<feature type="compositionally biased region" description="Low complexity" evidence="1">
    <location>
        <begin position="190"/>
        <end position="204"/>
    </location>
</feature>
<feature type="region of interest" description="Disordered" evidence="1">
    <location>
        <begin position="778"/>
        <end position="797"/>
    </location>
</feature>
<feature type="compositionally biased region" description="Basic and acidic residues" evidence="1">
    <location>
        <begin position="532"/>
        <end position="551"/>
    </location>
</feature>
<dbReference type="AlphaFoldDB" id="A0A285BXI1"/>
<dbReference type="OrthoDB" id="5298707at2"/>
<feature type="compositionally biased region" description="Basic and acidic residues" evidence="1">
    <location>
        <begin position="742"/>
        <end position="754"/>
    </location>
</feature>
<feature type="region of interest" description="Disordered" evidence="1">
    <location>
        <begin position="300"/>
        <end position="321"/>
    </location>
</feature>
<accession>A0A285BXI1</accession>
<dbReference type="Proteomes" id="UP000242498">
    <property type="component" value="Chromosome I"/>
</dbReference>
<dbReference type="Gene3D" id="1.20.58.2200">
    <property type="match status" value="1"/>
</dbReference>
<dbReference type="NCBIfam" id="TIGR03505">
    <property type="entry name" value="FimV_core"/>
    <property type="match status" value="1"/>
</dbReference>